<keyword evidence="5" id="KW-0813">Transport</keyword>
<evidence type="ECO:0000256" key="1">
    <source>
        <dbReference type="ARBA" id="ARBA00004180"/>
    </source>
</evidence>
<feature type="compositionally biased region" description="Basic and acidic residues" evidence="17">
    <location>
        <begin position="129"/>
        <end position="147"/>
    </location>
</feature>
<evidence type="ECO:0000256" key="8">
    <source>
        <dbReference type="ARBA" id="ARBA00022737"/>
    </source>
</evidence>
<dbReference type="Pfam" id="PF00071">
    <property type="entry name" value="Ras"/>
    <property type="match status" value="1"/>
</dbReference>
<dbReference type="GO" id="GO:0051295">
    <property type="term" value="P:establishment of meiotic spindle localization"/>
    <property type="evidence" value="ECO:0007669"/>
    <property type="project" value="TreeGrafter"/>
</dbReference>
<dbReference type="SMART" id="SM00175">
    <property type="entry name" value="RAB"/>
    <property type="match status" value="1"/>
</dbReference>
<protein>
    <submittedName>
        <fullName evidence="20">Protein spire homolog 1 isoform X2</fullName>
    </submittedName>
</protein>
<evidence type="ECO:0000256" key="15">
    <source>
        <dbReference type="ARBA" id="ARBA00023288"/>
    </source>
</evidence>
<dbReference type="GO" id="GO:0005938">
    <property type="term" value="C:cell cortex"/>
    <property type="evidence" value="ECO:0007669"/>
    <property type="project" value="TreeGrafter"/>
</dbReference>
<evidence type="ECO:0000256" key="13">
    <source>
        <dbReference type="ARBA" id="ARBA00023203"/>
    </source>
</evidence>
<keyword evidence="19" id="KW-1185">Reference proteome</keyword>
<dbReference type="Pfam" id="PF16474">
    <property type="entry name" value="KIND"/>
    <property type="match status" value="1"/>
</dbReference>
<dbReference type="FunFam" id="3.40.50.300:FF:001129">
    <property type="entry name" value="ras-related protein Rab-44 isoform X2"/>
    <property type="match status" value="1"/>
</dbReference>
<evidence type="ECO:0000256" key="9">
    <source>
        <dbReference type="ARBA" id="ARBA00022741"/>
    </source>
</evidence>
<dbReference type="GO" id="GO:0015031">
    <property type="term" value="P:protein transport"/>
    <property type="evidence" value="ECO:0007669"/>
    <property type="project" value="UniProtKB-KW"/>
</dbReference>
<evidence type="ECO:0000256" key="11">
    <source>
        <dbReference type="ARBA" id="ARBA00023134"/>
    </source>
</evidence>
<evidence type="ECO:0000256" key="16">
    <source>
        <dbReference type="ARBA" id="ARBA00023329"/>
    </source>
</evidence>
<keyword evidence="10" id="KW-0653">Protein transport</keyword>
<dbReference type="CDD" id="cd22065">
    <property type="entry name" value="WH2_Spire_1-2_r1"/>
    <property type="match status" value="1"/>
</dbReference>
<dbReference type="SMART" id="SM00750">
    <property type="entry name" value="KIND"/>
    <property type="match status" value="1"/>
</dbReference>
<dbReference type="PANTHER" id="PTHR21345">
    <property type="entry name" value="SPIRE"/>
    <property type="match status" value="1"/>
</dbReference>
<evidence type="ECO:0000259" key="18">
    <source>
        <dbReference type="PROSITE" id="PS51377"/>
    </source>
</evidence>
<dbReference type="InterPro" id="IPR005225">
    <property type="entry name" value="Small_GTP-bd"/>
</dbReference>
<dbReference type="GO" id="GO:0040038">
    <property type="term" value="P:polar body extrusion after meiotic divisions"/>
    <property type="evidence" value="ECO:0007669"/>
    <property type="project" value="TreeGrafter"/>
</dbReference>
<dbReference type="GO" id="GO:0048193">
    <property type="term" value="P:Golgi vesicle transport"/>
    <property type="evidence" value="ECO:0007669"/>
    <property type="project" value="TreeGrafter"/>
</dbReference>
<evidence type="ECO:0000256" key="6">
    <source>
        <dbReference type="ARBA" id="ARBA00022475"/>
    </source>
</evidence>
<dbReference type="SMART" id="SM00173">
    <property type="entry name" value="RAS"/>
    <property type="match status" value="1"/>
</dbReference>
<evidence type="ECO:0000313" key="20">
    <source>
        <dbReference type="RefSeq" id="XP_013411068.1"/>
    </source>
</evidence>
<evidence type="ECO:0000313" key="19">
    <source>
        <dbReference type="Proteomes" id="UP000085678"/>
    </source>
</evidence>
<dbReference type="PROSITE" id="PS51420">
    <property type="entry name" value="RHO"/>
    <property type="match status" value="1"/>
</dbReference>
<dbReference type="AlphaFoldDB" id="A0A1S3JL10"/>
<evidence type="ECO:0000256" key="12">
    <source>
        <dbReference type="ARBA" id="ARBA00023136"/>
    </source>
</evidence>
<proteinExistence type="inferred from homology"/>
<evidence type="ECO:0000256" key="10">
    <source>
        <dbReference type="ARBA" id="ARBA00022927"/>
    </source>
</evidence>
<dbReference type="CDD" id="cd00154">
    <property type="entry name" value="Rab"/>
    <property type="match status" value="1"/>
</dbReference>
<dbReference type="GO" id="GO:0030041">
    <property type="term" value="P:actin filament polymerization"/>
    <property type="evidence" value="ECO:0007669"/>
    <property type="project" value="TreeGrafter"/>
</dbReference>
<dbReference type="GO" id="GO:0005525">
    <property type="term" value="F:GTP binding"/>
    <property type="evidence" value="ECO:0007669"/>
    <property type="project" value="UniProtKB-KW"/>
</dbReference>
<keyword evidence="8" id="KW-0677">Repeat</keyword>
<keyword evidence="16" id="KW-0968">Cytoplasmic vesicle</keyword>
<dbReference type="InterPro" id="IPR011019">
    <property type="entry name" value="KIND_dom"/>
</dbReference>
<feature type="region of interest" description="Disordered" evidence="17">
    <location>
        <begin position="128"/>
        <end position="161"/>
    </location>
</feature>
<dbReference type="GO" id="GO:0005886">
    <property type="term" value="C:plasma membrane"/>
    <property type="evidence" value="ECO:0007669"/>
    <property type="project" value="UniProtKB-SubCell"/>
</dbReference>
<dbReference type="PROSITE" id="PS51419">
    <property type="entry name" value="RAB"/>
    <property type="match status" value="1"/>
</dbReference>
<dbReference type="RefSeq" id="XP_013411068.1">
    <property type="nucleotide sequence ID" value="XM_013555614.1"/>
</dbReference>
<dbReference type="GO" id="GO:0036089">
    <property type="term" value="P:cleavage furrow formation"/>
    <property type="evidence" value="ECO:0007669"/>
    <property type="project" value="TreeGrafter"/>
</dbReference>
<evidence type="ECO:0000256" key="3">
    <source>
        <dbReference type="ARBA" id="ARBA00004413"/>
    </source>
</evidence>
<reference evidence="20" key="1">
    <citation type="submission" date="2025-08" db="UniProtKB">
        <authorList>
            <consortium name="RefSeq"/>
        </authorList>
    </citation>
    <scope>IDENTIFICATION</scope>
    <source>
        <tissue evidence="20">Gonads</tissue>
    </source>
</reference>
<evidence type="ECO:0000256" key="14">
    <source>
        <dbReference type="ARBA" id="ARBA00023212"/>
    </source>
</evidence>
<dbReference type="SMART" id="SM00174">
    <property type="entry name" value="RHO"/>
    <property type="match status" value="1"/>
</dbReference>
<dbReference type="Gene3D" id="1.10.510.10">
    <property type="entry name" value="Transferase(Phosphotransferase) domain 1"/>
    <property type="match status" value="1"/>
</dbReference>
<sequence>MAARSGGARERLSKIADKLSLQDILEAFNAPLNEEQAWAICFQCLQHLKKHWDAGNAIYIYGLPSVYVHKDGTVSCEAPTTGKQSTECQIIESLGLVLFSALDYGLPENEEQRLSPLLESAIARMTGNDADKSSSDAGHDDGCHSDEGIAEDEDEDGGQGQSVTFQDVIQDCINHLHSPGEAASHYKAVCRALLAEAQELLTFLVNISLCREKLKAEDGEEDLEDLQRADWARLWMQVMKTLRKGVKLKEVEHVNKPPVEYELTPYEILMEDIRSRRYTLNKVAANGALPPKLKQNAHEIILDFIRSRPPLHPVTNRKLANPRPRTPDLHEQLISEIKNPPKLRSTPYEEEVEDEEKPAKPVPFVPKTPRMRTKLNHWRSEETINKSMQDVRVWSGSQTSLAANSPAFVNYSPDPNTIDYHFKLLVIGGSNVGKSSFILRYSDNKYSPAFVATIGIDFRIKNIKHRGRTVQLQIWDTAGQERYRTITTACFRGTMGFVLMYDITSEQSFNMVEDWLTQIRENADEKAPVIIVGHKCDLEDKREVSYELAQKLADDLEVDFYEASAKEDYHVSLVFDKLVDKITRVYKPKARNFSKNTVRLPRRAVSIRRFEKKWTSDVDKCKC</sequence>
<name>A0A1S3JL10_LINAN</name>
<evidence type="ECO:0000256" key="5">
    <source>
        <dbReference type="ARBA" id="ARBA00022448"/>
    </source>
</evidence>
<dbReference type="PRINTS" id="PR00449">
    <property type="entry name" value="RASTRNSFRMNG"/>
</dbReference>
<dbReference type="InterPro" id="IPR001806">
    <property type="entry name" value="Small_GTPase"/>
</dbReference>
<evidence type="ECO:0000256" key="7">
    <source>
        <dbReference type="ARBA" id="ARBA00022490"/>
    </source>
</evidence>
<keyword evidence="7" id="KW-0963">Cytoplasm</keyword>
<keyword evidence="11" id="KW-0342">GTP-binding</keyword>
<accession>A0A1S3JL10</accession>
<gene>
    <name evidence="20" type="primary">LOC106174185</name>
</gene>
<organism evidence="19 20">
    <name type="scientific">Lingula anatina</name>
    <name type="common">Brachiopod</name>
    <name type="synonym">Lingula unguis</name>
    <dbReference type="NCBI Taxonomy" id="7574"/>
    <lineage>
        <taxon>Eukaryota</taxon>
        <taxon>Metazoa</taxon>
        <taxon>Spiralia</taxon>
        <taxon>Lophotrochozoa</taxon>
        <taxon>Brachiopoda</taxon>
        <taxon>Linguliformea</taxon>
        <taxon>Lingulata</taxon>
        <taxon>Lingulida</taxon>
        <taxon>Linguloidea</taxon>
        <taxon>Lingulidae</taxon>
        <taxon>Lingula</taxon>
    </lineage>
</organism>
<evidence type="ECO:0000256" key="2">
    <source>
        <dbReference type="ARBA" id="ARBA00004245"/>
    </source>
</evidence>
<dbReference type="GO" id="GO:0005856">
    <property type="term" value="C:cytoskeleton"/>
    <property type="evidence" value="ECO:0007669"/>
    <property type="project" value="UniProtKB-SubCell"/>
</dbReference>
<dbReference type="Proteomes" id="UP000085678">
    <property type="component" value="Unplaced"/>
</dbReference>
<dbReference type="Gene3D" id="3.40.50.300">
    <property type="entry name" value="P-loop containing nucleotide triphosphate hydrolases"/>
    <property type="match status" value="1"/>
</dbReference>
<keyword evidence="6" id="KW-1003">Cell membrane</keyword>
<dbReference type="GO" id="GO:0030659">
    <property type="term" value="C:cytoplasmic vesicle membrane"/>
    <property type="evidence" value="ECO:0007669"/>
    <property type="project" value="UniProtKB-SubCell"/>
</dbReference>
<dbReference type="SMART" id="SM00176">
    <property type="entry name" value="RAN"/>
    <property type="match status" value="1"/>
</dbReference>
<dbReference type="CDD" id="cd22186">
    <property type="entry name" value="WH2_Spire1-2_r3"/>
    <property type="match status" value="1"/>
</dbReference>
<dbReference type="PANTHER" id="PTHR21345:SF3">
    <property type="entry name" value="PROTEIN SPIRE"/>
    <property type="match status" value="1"/>
</dbReference>
<dbReference type="GeneID" id="106174185"/>
<dbReference type="OrthoDB" id="10043757at2759"/>
<keyword evidence="14" id="KW-0206">Cytoskeleton</keyword>
<dbReference type="PROSITE" id="PS51421">
    <property type="entry name" value="RAS"/>
    <property type="match status" value="1"/>
</dbReference>
<feature type="region of interest" description="Disordered" evidence="17">
    <location>
        <begin position="340"/>
        <end position="368"/>
    </location>
</feature>
<keyword evidence="9" id="KW-0547">Nucleotide-binding</keyword>
<dbReference type="InterPro" id="IPR027417">
    <property type="entry name" value="P-loop_NTPase"/>
</dbReference>
<dbReference type="InterPro" id="IPR029901">
    <property type="entry name" value="Spire"/>
</dbReference>
<dbReference type="GO" id="GO:0051639">
    <property type="term" value="P:actin filament network formation"/>
    <property type="evidence" value="ECO:0007669"/>
    <property type="project" value="TreeGrafter"/>
</dbReference>
<dbReference type="CDD" id="cd22078">
    <property type="entry name" value="WH2_Spire1_r2-like"/>
    <property type="match status" value="1"/>
</dbReference>
<dbReference type="PROSITE" id="PS51377">
    <property type="entry name" value="KIND"/>
    <property type="match status" value="1"/>
</dbReference>
<dbReference type="GO" id="GO:0045010">
    <property type="term" value="P:actin nucleation"/>
    <property type="evidence" value="ECO:0007669"/>
    <property type="project" value="InterPro"/>
</dbReference>
<dbReference type="GO" id="GO:0003924">
    <property type="term" value="F:GTPase activity"/>
    <property type="evidence" value="ECO:0007669"/>
    <property type="project" value="InterPro"/>
</dbReference>
<feature type="compositionally biased region" description="Acidic residues" evidence="17">
    <location>
        <begin position="148"/>
        <end position="157"/>
    </location>
</feature>
<comment type="subcellular location">
    <subcellularLocation>
        <location evidence="3">Cell membrane</location>
        <topology evidence="3">Peripheral membrane protein</topology>
        <orientation evidence="3">Cytoplasmic side</orientation>
    </subcellularLocation>
    <subcellularLocation>
        <location evidence="2">Cytoplasm</location>
        <location evidence="2">Cytoskeleton</location>
    </subcellularLocation>
    <subcellularLocation>
        <location evidence="1">Cytoplasmic vesicle membrane</location>
        <topology evidence="1">Peripheral membrane protein</topology>
        <orientation evidence="1">Cytoplasmic side</orientation>
    </subcellularLocation>
</comment>
<keyword evidence="15" id="KW-0449">Lipoprotein</keyword>
<evidence type="ECO:0000256" key="4">
    <source>
        <dbReference type="ARBA" id="ARBA00010956"/>
    </source>
</evidence>
<dbReference type="GO" id="GO:0008017">
    <property type="term" value="F:microtubule binding"/>
    <property type="evidence" value="ECO:0007669"/>
    <property type="project" value="TreeGrafter"/>
</dbReference>
<dbReference type="GO" id="GO:0003779">
    <property type="term" value="F:actin binding"/>
    <property type="evidence" value="ECO:0007669"/>
    <property type="project" value="UniProtKB-KW"/>
</dbReference>
<dbReference type="SUPFAM" id="SSF52540">
    <property type="entry name" value="P-loop containing nucleoside triphosphate hydrolases"/>
    <property type="match status" value="1"/>
</dbReference>
<evidence type="ECO:0000256" key="17">
    <source>
        <dbReference type="SAM" id="MobiDB-lite"/>
    </source>
</evidence>
<keyword evidence="13" id="KW-0009">Actin-binding</keyword>
<comment type="similarity">
    <text evidence="4">Belongs to the spire family.</text>
</comment>
<keyword evidence="12" id="KW-0472">Membrane</keyword>
<dbReference type="NCBIfam" id="TIGR00231">
    <property type="entry name" value="small_GTP"/>
    <property type="match status" value="1"/>
</dbReference>
<feature type="domain" description="KIND" evidence="18">
    <location>
        <begin position="19"/>
        <end position="200"/>
    </location>
</feature>